<dbReference type="AlphaFoldDB" id="A0ABD5T5M6"/>
<gene>
    <name evidence="3" type="ORF">ACFQDD_04790</name>
</gene>
<dbReference type="Proteomes" id="UP001596274">
    <property type="component" value="Unassembled WGS sequence"/>
</dbReference>
<feature type="region of interest" description="Disordered" evidence="1">
    <location>
        <begin position="470"/>
        <end position="509"/>
    </location>
</feature>
<sequence length="905" mass="94548">MSYRPYPDAVLRSTRHLNGSVTVENVGEVTDEQNVSVSFGDETLVDRAVELDGGASEEIEFNRTLTAADAGDTTLTATTDDDIATRTVSVLRPGTLEVDVIDDESTLSPVANQNVSVVAEIENVGEAGVVDRKVNLTNITGDANNEVASREFSLAPGESEDFDPSVETTDGDAGSELTYEIATGDDTETVTADVGERSPFLDVTIDGLNESSVTEPEAGETESVRVDATVENLGGDVSGNVTFTVNGDEFATRDFDRSDGTQTYNVTYDVELGDAPEVTVGAEAKRGDDDEPDTTDETPLDVTSQAQFAVSIDEPTNVTEDLSEDEFAPTIDVENVGEQSGSGNVTVFFNGTEQDTIDFSSIGSGGSTTVIEPEGDSGFSINASDFEEGDYLLEAEVANDATEEMNADTDRVAIGQPANFAVEDVSVASSVDQGETIDIEATINNTGGVTAEKPVTFEFGGTTLETTDLNLSEDDSPVTESVTYTPTSADAGSVSDVTVSTPDDESTQEVDVRENAEFTADLTVDESAIAGDTVTAGVTVTNDGGDAGNATDVRLLADGQEVASTDVELASGEQTTEQFELSPESAGELAVQGVTDDDVSESTVDVGEPGELDISVRSITDPVTTDENVTVSVAAENVGDGDLEDRRVRLSIDGSLADTTTVDVAGGATETVELTSELDRTVTEGETETADVSVVTPEDRVDRGVTVRPEPDDAYFRVDGLEANADEVLNTDDANVTVNATVTNIGDRDGTQNVTFTAGDAVSATNESLSIDGNGTAREVSFEFDVSELDLTLNDEESTDVTYVVASETDDQTEEGTLTVTGPDPPTPELTEVAIDETATQDDPLTATITVRNAGDQPLDGNETVTLAYEDGTVANDSVGLNASESVEEGESLDPGAEAEVGLAV</sequence>
<accession>A0ABD5T5M6</accession>
<protein>
    <submittedName>
        <fullName evidence="3">CARDB domain-containing protein</fullName>
    </submittedName>
</protein>
<feature type="compositionally biased region" description="Acidic residues" evidence="1">
    <location>
        <begin position="289"/>
        <end position="299"/>
    </location>
</feature>
<feature type="region of interest" description="Disordered" evidence="1">
    <location>
        <begin position="282"/>
        <end position="301"/>
    </location>
</feature>
<feature type="region of interest" description="Disordered" evidence="1">
    <location>
        <begin position="882"/>
        <end position="905"/>
    </location>
</feature>
<dbReference type="EMBL" id="JBHSWT010000162">
    <property type="protein sequence ID" value="MFC6770838.1"/>
    <property type="molecule type" value="Genomic_DNA"/>
</dbReference>
<reference evidence="3 4" key="1">
    <citation type="journal article" date="2019" name="Int. J. Syst. Evol. Microbiol.">
        <title>The Global Catalogue of Microorganisms (GCM) 10K type strain sequencing project: providing services to taxonomists for standard genome sequencing and annotation.</title>
        <authorList>
            <consortium name="The Broad Institute Genomics Platform"/>
            <consortium name="The Broad Institute Genome Sequencing Center for Infectious Disease"/>
            <person name="Wu L."/>
            <person name="Ma J."/>
        </authorList>
    </citation>
    <scope>NUCLEOTIDE SEQUENCE [LARGE SCALE GENOMIC DNA]</scope>
    <source>
        <strain evidence="3 4">PJ61</strain>
    </source>
</reference>
<feature type="domain" description="CARDB" evidence="2">
    <location>
        <begin position="613"/>
        <end position="692"/>
    </location>
</feature>
<feature type="compositionally biased region" description="Polar residues" evidence="1">
    <location>
        <begin position="478"/>
        <end position="501"/>
    </location>
</feature>
<evidence type="ECO:0000313" key="4">
    <source>
        <dbReference type="Proteomes" id="UP001596274"/>
    </source>
</evidence>
<dbReference type="Gene3D" id="2.60.40.10">
    <property type="entry name" value="Immunoglobulins"/>
    <property type="match status" value="3"/>
</dbReference>
<dbReference type="InterPro" id="IPR013783">
    <property type="entry name" value="Ig-like_fold"/>
</dbReference>
<keyword evidence="4" id="KW-1185">Reference proteome</keyword>
<organism evidence="3 4">
    <name type="scientific">Halorubrum pallidum</name>
    <dbReference type="NCBI Taxonomy" id="1526114"/>
    <lineage>
        <taxon>Archaea</taxon>
        <taxon>Methanobacteriati</taxon>
        <taxon>Methanobacteriota</taxon>
        <taxon>Stenosarchaea group</taxon>
        <taxon>Halobacteria</taxon>
        <taxon>Halobacteriales</taxon>
        <taxon>Haloferacaceae</taxon>
        <taxon>Halorubrum</taxon>
    </lineage>
</organism>
<evidence type="ECO:0000259" key="2">
    <source>
        <dbReference type="Pfam" id="PF07705"/>
    </source>
</evidence>
<proteinExistence type="predicted"/>
<dbReference type="InterPro" id="IPR011635">
    <property type="entry name" value="CARDB"/>
</dbReference>
<evidence type="ECO:0000256" key="1">
    <source>
        <dbReference type="SAM" id="MobiDB-lite"/>
    </source>
</evidence>
<name>A0ABD5T5M6_9EURY</name>
<feature type="domain" description="CARDB" evidence="2">
    <location>
        <begin position="520"/>
        <end position="598"/>
    </location>
</feature>
<dbReference type="Pfam" id="PF07705">
    <property type="entry name" value="CARDB"/>
    <property type="match status" value="2"/>
</dbReference>
<comment type="caution">
    <text evidence="3">The sequence shown here is derived from an EMBL/GenBank/DDBJ whole genome shotgun (WGS) entry which is preliminary data.</text>
</comment>
<feature type="non-terminal residue" evidence="3">
    <location>
        <position position="905"/>
    </location>
</feature>
<evidence type="ECO:0000313" key="3">
    <source>
        <dbReference type="EMBL" id="MFC6770838.1"/>
    </source>
</evidence>